<name>A0A8H5LT63_9AGAR</name>
<evidence type="ECO:0000313" key="4">
    <source>
        <dbReference type="Proteomes" id="UP000565441"/>
    </source>
</evidence>
<keyword evidence="4" id="KW-1185">Reference proteome</keyword>
<dbReference type="AlphaFoldDB" id="A0A8H5LT63"/>
<dbReference type="Proteomes" id="UP000565441">
    <property type="component" value="Unassembled WGS sequence"/>
</dbReference>
<sequence length="135" mass="13559">MQFTLLIAFVAFFSAVVALPAGHTFMRATCDIAGCVAALAPSVVSCAAAAAQAGANVISDAACLASAVNSAVNLPADCDQCLDEFNVKAKAESAVKAAGTKVKEAGTKIKDTAKDVAEDAGDVFDKVGDKLGSIF</sequence>
<evidence type="ECO:0000259" key="2">
    <source>
        <dbReference type="Pfam" id="PF12192"/>
    </source>
</evidence>
<feature type="domain" description="Fungal calcium binding protein" evidence="2">
    <location>
        <begin position="28"/>
        <end position="79"/>
    </location>
</feature>
<feature type="chain" id="PRO_5034149546" description="Fungal calcium binding protein domain-containing protein" evidence="1">
    <location>
        <begin position="19"/>
        <end position="135"/>
    </location>
</feature>
<evidence type="ECO:0000256" key="1">
    <source>
        <dbReference type="SAM" id="SignalP"/>
    </source>
</evidence>
<protein>
    <recommendedName>
        <fullName evidence="2">Fungal calcium binding protein domain-containing protein</fullName>
    </recommendedName>
</protein>
<dbReference type="OrthoDB" id="3036244at2759"/>
<evidence type="ECO:0000313" key="3">
    <source>
        <dbReference type="EMBL" id="KAF5369110.1"/>
    </source>
</evidence>
<dbReference type="Gene3D" id="1.10.1740.120">
    <property type="match status" value="1"/>
</dbReference>
<keyword evidence="1" id="KW-0732">Signal</keyword>
<dbReference type="EMBL" id="JAACJP010000057">
    <property type="protein sequence ID" value="KAF5369110.1"/>
    <property type="molecule type" value="Genomic_DNA"/>
</dbReference>
<feature type="signal peptide" evidence="1">
    <location>
        <begin position="1"/>
        <end position="18"/>
    </location>
</feature>
<gene>
    <name evidence="3" type="ORF">D9615_010436</name>
</gene>
<reference evidence="3 4" key="1">
    <citation type="journal article" date="2020" name="ISME J.">
        <title>Uncovering the hidden diversity of litter-decomposition mechanisms in mushroom-forming fungi.</title>
        <authorList>
            <person name="Floudas D."/>
            <person name="Bentzer J."/>
            <person name="Ahren D."/>
            <person name="Johansson T."/>
            <person name="Persson P."/>
            <person name="Tunlid A."/>
        </authorList>
    </citation>
    <scope>NUCLEOTIDE SEQUENCE [LARGE SCALE GENOMIC DNA]</scope>
    <source>
        <strain evidence="3 4">CBS 661.87</strain>
    </source>
</reference>
<proteinExistence type="predicted"/>
<accession>A0A8H5LT63</accession>
<dbReference type="Pfam" id="PF12192">
    <property type="entry name" value="CBP"/>
    <property type="match status" value="1"/>
</dbReference>
<organism evidence="3 4">
    <name type="scientific">Tricholomella constricta</name>
    <dbReference type="NCBI Taxonomy" id="117010"/>
    <lineage>
        <taxon>Eukaryota</taxon>
        <taxon>Fungi</taxon>
        <taxon>Dikarya</taxon>
        <taxon>Basidiomycota</taxon>
        <taxon>Agaricomycotina</taxon>
        <taxon>Agaricomycetes</taxon>
        <taxon>Agaricomycetidae</taxon>
        <taxon>Agaricales</taxon>
        <taxon>Tricholomatineae</taxon>
        <taxon>Lyophyllaceae</taxon>
        <taxon>Tricholomella</taxon>
    </lineage>
</organism>
<comment type="caution">
    <text evidence="3">The sequence shown here is derived from an EMBL/GenBank/DDBJ whole genome shotgun (WGS) entry which is preliminary data.</text>
</comment>
<dbReference type="InterPro" id="IPR022013">
    <property type="entry name" value="CBP"/>
</dbReference>